<dbReference type="Proteomes" id="UP000794436">
    <property type="component" value="Unassembled WGS sequence"/>
</dbReference>
<dbReference type="InterPro" id="IPR001965">
    <property type="entry name" value="Znf_PHD"/>
</dbReference>
<protein>
    <submittedName>
        <fullName evidence="9">Uncharacterized protein</fullName>
    </submittedName>
</protein>
<gene>
    <name evidence="9" type="ORF">Poli38472_002972</name>
</gene>
<dbReference type="SUPFAM" id="SSF57850">
    <property type="entry name" value="RING/U-box"/>
    <property type="match status" value="2"/>
</dbReference>
<evidence type="ECO:0000259" key="6">
    <source>
        <dbReference type="PROSITE" id="PS50016"/>
    </source>
</evidence>
<dbReference type="OrthoDB" id="2122982at2759"/>
<dbReference type="SMART" id="SM00291">
    <property type="entry name" value="ZnF_ZZ"/>
    <property type="match status" value="1"/>
</dbReference>
<dbReference type="Pfam" id="PF00569">
    <property type="entry name" value="ZZ"/>
    <property type="match status" value="1"/>
</dbReference>
<dbReference type="PROSITE" id="PS50089">
    <property type="entry name" value="ZF_RING_2"/>
    <property type="match status" value="1"/>
</dbReference>
<dbReference type="PROSITE" id="PS50016">
    <property type="entry name" value="ZF_PHD_2"/>
    <property type="match status" value="1"/>
</dbReference>
<dbReference type="SMART" id="SM00249">
    <property type="entry name" value="PHD"/>
    <property type="match status" value="1"/>
</dbReference>
<dbReference type="GO" id="GO:0061630">
    <property type="term" value="F:ubiquitin protein ligase activity"/>
    <property type="evidence" value="ECO:0007669"/>
    <property type="project" value="InterPro"/>
</dbReference>
<keyword evidence="1" id="KW-0479">Metal-binding</keyword>
<dbReference type="CDD" id="cd16494">
    <property type="entry name" value="RING-CH-C4HC3_ZSWM2"/>
    <property type="match status" value="1"/>
</dbReference>
<dbReference type="AlphaFoldDB" id="A0A8K1FEW0"/>
<evidence type="ECO:0000313" key="10">
    <source>
        <dbReference type="Proteomes" id="UP000794436"/>
    </source>
</evidence>
<comment type="caution">
    <text evidence="9">The sequence shown here is derived from an EMBL/GenBank/DDBJ whole genome shotgun (WGS) entry which is preliminary data.</text>
</comment>
<dbReference type="InterPro" id="IPR039903">
    <property type="entry name" value="Zswim2"/>
</dbReference>
<evidence type="ECO:0000256" key="4">
    <source>
        <dbReference type="PROSITE-ProRule" id="PRU00228"/>
    </source>
</evidence>
<organism evidence="9 10">
    <name type="scientific">Pythium oligandrum</name>
    <name type="common">Mycoparasitic fungus</name>
    <dbReference type="NCBI Taxonomy" id="41045"/>
    <lineage>
        <taxon>Eukaryota</taxon>
        <taxon>Sar</taxon>
        <taxon>Stramenopiles</taxon>
        <taxon>Oomycota</taxon>
        <taxon>Peronosporomycetes</taxon>
        <taxon>Pythiales</taxon>
        <taxon>Pythiaceae</taxon>
        <taxon>Pythium</taxon>
    </lineage>
</organism>
<evidence type="ECO:0000313" key="9">
    <source>
        <dbReference type="EMBL" id="TMW57047.1"/>
    </source>
</evidence>
<proteinExistence type="predicted"/>
<dbReference type="EMBL" id="SPLM01000144">
    <property type="protein sequence ID" value="TMW57047.1"/>
    <property type="molecule type" value="Genomic_DNA"/>
</dbReference>
<feature type="domain" description="RING-type" evidence="7">
    <location>
        <begin position="134"/>
        <end position="183"/>
    </location>
</feature>
<keyword evidence="2 4" id="KW-0863">Zinc-finger</keyword>
<dbReference type="PANTHER" id="PTHR21540:SF3">
    <property type="entry name" value="E3 UBIQUITIN-PROTEIN LIGASE ZSWIM2"/>
    <property type="match status" value="1"/>
</dbReference>
<evidence type="ECO:0000256" key="2">
    <source>
        <dbReference type="ARBA" id="ARBA00022771"/>
    </source>
</evidence>
<dbReference type="GO" id="GO:0008270">
    <property type="term" value="F:zinc ion binding"/>
    <property type="evidence" value="ECO:0007669"/>
    <property type="project" value="UniProtKB-KW"/>
</dbReference>
<evidence type="ECO:0000256" key="5">
    <source>
        <dbReference type="SAM" id="MobiDB-lite"/>
    </source>
</evidence>
<feature type="region of interest" description="Disordered" evidence="5">
    <location>
        <begin position="90"/>
        <end position="124"/>
    </location>
</feature>
<dbReference type="SMART" id="SM00184">
    <property type="entry name" value="RING"/>
    <property type="match status" value="1"/>
</dbReference>
<evidence type="ECO:0000256" key="3">
    <source>
        <dbReference type="ARBA" id="ARBA00022833"/>
    </source>
</evidence>
<dbReference type="PANTHER" id="PTHR21540">
    <property type="entry name" value="RING FINGER AND SWIM DOMAIN-CONTAINING PROTEIN 2"/>
    <property type="match status" value="1"/>
</dbReference>
<reference evidence="9" key="1">
    <citation type="submission" date="2019-03" db="EMBL/GenBank/DDBJ databases">
        <title>Long read genome sequence of the mycoparasitic Pythium oligandrum ATCC 38472 isolated from sugarbeet rhizosphere.</title>
        <authorList>
            <person name="Gaulin E."/>
        </authorList>
    </citation>
    <scope>NUCLEOTIDE SEQUENCE</scope>
    <source>
        <strain evidence="9">ATCC 38472_TT</strain>
    </source>
</reference>
<dbReference type="InterPro" id="IPR000433">
    <property type="entry name" value="Znf_ZZ"/>
</dbReference>
<dbReference type="InterPro" id="IPR001841">
    <property type="entry name" value="Znf_RING"/>
</dbReference>
<dbReference type="InterPro" id="IPR043145">
    <property type="entry name" value="Znf_ZZ_sf"/>
</dbReference>
<dbReference type="InterPro" id="IPR019787">
    <property type="entry name" value="Znf_PHD-finger"/>
</dbReference>
<keyword evidence="10" id="KW-1185">Reference proteome</keyword>
<evidence type="ECO:0000259" key="8">
    <source>
        <dbReference type="PROSITE" id="PS50135"/>
    </source>
</evidence>
<dbReference type="Gene3D" id="3.30.60.90">
    <property type="match status" value="1"/>
</dbReference>
<feature type="domain" description="PHD-type" evidence="6">
    <location>
        <begin position="131"/>
        <end position="185"/>
    </location>
</feature>
<dbReference type="InterPro" id="IPR013083">
    <property type="entry name" value="Znf_RING/FYVE/PHD"/>
</dbReference>
<keyword evidence="3" id="KW-0862">Zinc</keyword>
<sequence length="367" mass="41582">MEETLATTMYLVQTTGPTSYVIQEQNSEKKHKVLIGALQTCSCGELDVCIHILFVMLKVLRVPATTPIVWQKSLIDSEVEALLRGYYREQSRPPPRPIHASLKRRKDAKGGAEPETDNESAEAERHALVPGEVCAICQEDMLDDQPLTYCRKGCGNNFHIECMKVFGESRKQSKENIICPLCRHDWGDLALTALKKEIDVANRAPNVHKGVGCKKCQTKPIRNERYRCVQCKNTDLCDRCFKMNAHINHAFVMKKMVADTWTPALRSHQKRQAIGSDLVEELQNRELTTNDYDLLLQLDQREKYPIQDYLLSVLGGQRVLAANVKSFGDPNAMCTLCRQSLRIQADVRSILCGVRRVVRKKTDRGAI</sequence>
<name>A0A8K1FEW0_PYTOL</name>
<accession>A0A8K1FEW0</accession>
<evidence type="ECO:0000256" key="1">
    <source>
        <dbReference type="ARBA" id="ARBA00022723"/>
    </source>
</evidence>
<evidence type="ECO:0000259" key="7">
    <source>
        <dbReference type="PROSITE" id="PS50089"/>
    </source>
</evidence>
<dbReference type="PROSITE" id="PS50135">
    <property type="entry name" value="ZF_ZZ_2"/>
    <property type="match status" value="1"/>
</dbReference>
<dbReference type="Gene3D" id="3.30.40.10">
    <property type="entry name" value="Zinc/RING finger domain, C3HC4 (zinc finger)"/>
    <property type="match status" value="1"/>
</dbReference>
<feature type="domain" description="ZZ-type" evidence="8">
    <location>
        <begin position="208"/>
        <end position="261"/>
    </location>
</feature>
<dbReference type="Pfam" id="PF13639">
    <property type="entry name" value="zf-RING_2"/>
    <property type="match status" value="1"/>
</dbReference>